<reference evidence="4" key="1">
    <citation type="journal article" date="2019" name="Int. J. Syst. Evol. Microbiol.">
        <title>The Global Catalogue of Microorganisms (GCM) 10K type strain sequencing project: providing services to taxonomists for standard genome sequencing and annotation.</title>
        <authorList>
            <consortium name="The Broad Institute Genomics Platform"/>
            <consortium name="The Broad Institute Genome Sequencing Center for Infectious Disease"/>
            <person name="Wu L."/>
            <person name="Ma J."/>
        </authorList>
    </citation>
    <scope>NUCLEOTIDE SEQUENCE [LARGE SCALE GENOMIC DNA]</scope>
    <source>
        <strain evidence="4">JCM 17841</strain>
    </source>
</reference>
<organism evidence="3 4">
    <name type="scientific">Hymenobacter ginsengisoli</name>
    <dbReference type="NCBI Taxonomy" id="1051626"/>
    <lineage>
        <taxon>Bacteria</taxon>
        <taxon>Pseudomonadati</taxon>
        <taxon>Bacteroidota</taxon>
        <taxon>Cytophagia</taxon>
        <taxon>Cytophagales</taxon>
        <taxon>Hymenobacteraceae</taxon>
        <taxon>Hymenobacter</taxon>
    </lineage>
</organism>
<feature type="transmembrane region" description="Helical" evidence="1">
    <location>
        <begin position="86"/>
        <end position="106"/>
    </location>
</feature>
<keyword evidence="1" id="KW-1133">Transmembrane helix</keyword>
<keyword evidence="4" id="KW-1185">Reference proteome</keyword>
<dbReference type="Proteomes" id="UP001501243">
    <property type="component" value="Unassembled WGS sequence"/>
</dbReference>
<feature type="signal peptide" evidence="2">
    <location>
        <begin position="1"/>
        <end position="18"/>
    </location>
</feature>
<evidence type="ECO:0000313" key="4">
    <source>
        <dbReference type="Proteomes" id="UP001501243"/>
    </source>
</evidence>
<proteinExistence type="predicted"/>
<keyword evidence="1" id="KW-0812">Transmembrane</keyword>
<sequence length="146" mass="15405">MKSFISVALLLGTCPVSAQVLRPIARPDSLTVPLATSPAAPDTVAALHRLFAARRLSMRIATPFLATVGAGLLGVGTQPQNPINNLTGLVAGSALGIAIAVSFTSVMKYSKKHEAEALKSFEDKKLAAALRRELRPAYFRPTKANP</sequence>
<evidence type="ECO:0000256" key="1">
    <source>
        <dbReference type="SAM" id="Phobius"/>
    </source>
</evidence>
<dbReference type="EMBL" id="BAABGQ010000008">
    <property type="protein sequence ID" value="GAA4504179.1"/>
    <property type="molecule type" value="Genomic_DNA"/>
</dbReference>
<evidence type="ECO:0000256" key="2">
    <source>
        <dbReference type="SAM" id="SignalP"/>
    </source>
</evidence>
<evidence type="ECO:0000313" key="3">
    <source>
        <dbReference type="EMBL" id="GAA4504179.1"/>
    </source>
</evidence>
<keyword evidence="2" id="KW-0732">Signal</keyword>
<dbReference type="RefSeq" id="WP_208133212.1">
    <property type="nucleotide sequence ID" value="NZ_BAABGQ010000008.1"/>
</dbReference>
<name>A0ABP8QLJ6_9BACT</name>
<gene>
    <name evidence="3" type="ORF">GCM10023172_30050</name>
</gene>
<protein>
    <submittedName>
        <fullName evidence="3">Uncharacterized protein</fullName>
    </submittedName>
</protein>
<comment type="caution">
    <text evidence="3">The sequence shown here is derived from an EMBL/GenBank/DDBJ whole genome shotgun (WGS) entry which is preliminary data.</text>
</comment>
<feature type="chain" id="PRO_5045675894" evidence="2">
    <location>
        <begin position="19"/>
        <end position="146"/>
    </location>
</feature>
<keyword evidence="1" id="KW-0472">Membrane</keyword>
<accession>A0ABP8QLJ6</accession>